<evidence type="ECO:0000313" key="2">
    <source>
        <dbReference type="EMBL" id="SER35209.1"/>
    </source>
</evidence>
<sequence length="350" mass="37332">MVIEAVERTGTASVDLALVACETALEHLVTVVEEGGFGDLDDVALVGFAQRFERLRNRQSLVDHHVVTEGEVRRLPDTLTQRSMSGVLAWALRISYGEARRRVRAAEQLGARRSVTGEVLAPLRLALAAAQRAGEAGPEQVDVCLRALATVDHRGFDPADLDTAEELLAGFAVAFAPKPLSDLAAQVVDGIDPDGTLPRDEVDAERRHLTLRRARDGMCVGEFRLTPAVGAKLRAVLSPLTAPRNSVVGVVGEHDGRTVTEVDPRHHGQRMHDALEEACDRLLRSGTLPDSGGTPATVIVTIAAADLLQRSGCATTSDGTRLGPTAVAELVDQASCYPTVVDAKGVVLWM</sequence>
<feature type="non-terminal residue" evidence="2">
    <location>
        <position position="350"/>
    </location>
</feature>
<keyword evidence="3" id="KW-1185">Reference proteome</keyword>
<gene>
    <name evidence="2" type="ORF">SAMN05421756_1151</name>
</gene>
<dbReference type="EMBL" id="FOFA01000015">
    <property type="protein sequence ID" value="SER35209.1"/>
    <property type="molecule type" value="Genomic_DNA"/>
</dbReference>
<evidence type="ECO:0000259" key="1">
    <source>
        <dbReference type="Pfam" id="PF02720"/>
    </source>
</evidence>
<dbReference type="Proteomes" id="UP000198504">
    <property type="component" value="Unassembled WGS sequence"/>
</dbReference>
<organism evidence="2 3">
    <name type="scientific">Microlunatus flavus</name>
    <dbReference type="NCBI Taxonomy" id="1036181"/>
    <lineage>
        <taxon>Bacteria</taxon>
        <taxon>Bacillati</taxon>
        <taxon>Actinomycetota</taxon>
        <taxon>Actinomycetes</taxon>
        <taxon>Propionibacteriales</taxon>
        <taxon>Propionibacteriaceae</taxon>
        <taxon>Microlunatus</taxon>
    </lineage>
</organism>
<reference evidence="3" key="1">
    <citation type="submission" date="2016-10" db="EMBL/GenBank/DDBJ databases">
        <authorList>
            <person name="Varghese N."/>
            <person name="Submissions S."/>
        </authorList>
    </citation>
    <scope>NUCLEOTIDE SEQUENCE [LARGE SCALE GENOMIC DNA]</scope>
    <source>
        <strain evidence="3">CGMCC 4.6856</strain>
    </source>
</reference>
<dbReference type="RefSeq" id="WP_091186888.1">
    <property type="nucleotide sequence ID" value="NZ_FOFA01000015.1"/>
</dbReference>
<dbReference type="STRING" id="1036181.SAMN05421756_1151"/>
<evidence type="ECO:0000313" key="3">
    <source>
        <dbReference type="Proteomes" id="UP000198504"/>
    </source>
</evidence>
<name>A0A1H9NHS1_9ACTN</name>
<dbReference type="AlphaFoldDB" id="A0A1H9NHS1"/>
<dbReference type="OrthoDB" id="5170592at2"/>
<dbReference type="Pfam" id="PF02720">
    <property type="entry name" value="DUF222"/>
    <property type="match status" value="1"/>
</dbReference>
<feature type="domain" description="DUF222" evidence="1">
    <location>
        <begin position="50"/>
        <end position="335"/>
    </location>
</feature>
<dbReference type="InterPro" id="IPR003870">
    <property type="entry name" value="DUF222"/>
</dbReference>
<accession>A0A1H9NHS1</accession>
<protein>
    <recommendedName>
        <fullName evidence="1">DUF222 domain-containing protein</fullName>
    </recommendedName>
</protein>
<proteinExistence type="predicted"/>